<protein>
    <recommendedName>
        <fullName evidence="4">Lysozyme inhibitor LprI N-terminal domain-containing protein</fullName>
    </recommendedName>
</protein>
<evidence type="ECO:0000256" key="1">
    <source>
        <dbReference type="SAM" id="SignalP"/>
    </source>
</evidence>
<keyword evidence="1" id="KW-0732">Signal</keyword>
<name>A0ABM7S5Y7_9FLAO</name>
<dbReference type="EMBL" id="AP024749">
    <property type="protein sequence ID" value="BCY28959.1"/>
    <property type="molecule type" value="Genomic_DNA"/>
</dbReference>
<organism evidence="2 3">
    <name type="scientific">Flavobacterium okayamense</name>
    <dbReference type="NCBI Taxonomy" id="2830782"/>
    <lineage>
        <taxon>Bacteria</taxon>
        <taxon>Pseudomonadati</taxon>
        <taxon>Bacteroidota</taxon>
        <taxon>Flavobacteriia</taxon>
        <taxon>Flavobacteriales</taxon>
        <taxon>Flavobacteriaceae</taxon>
        <taxon>Flavobacterium</taxon>
    </lineage>
</organism>
<reference evidence="2 3" key="1">
    <citation type="submission" date="2021-06" db="EMBL/GenBank/DDBJ databases">
        <title>Whole genome sequences of Flavobacterium sp. KK2020170 and assembly.</title>
        <authorList>
            <person name="Kitahara K."/>
            <person name="Miyoshi S."/>
            <person name="Uesaka K."/>
        </authorList>
    </citation>
    <scope>NUCLEOTIDE SEQUENCE [LARGE SCALE GENOMIC DNA]</scope>
    <source>
        <strain evidence="2 3">KK2020170</strain>
    </source>
</reference>
<evidence type="ECO:0008006" key="4">
    <source>
        <dbReference type="Google" id="ProtNLM"/>
    </source>
</evidence>
<evidence type="ECO:0000313" key="2">
    <source>
        <dbReference type="EMBL" id="BCY28959.1"/>
    </source>
</evidence>
<feature type="chain" id="PRO_5046963500" description="Lysozyme inhibitor LprI N-terminal domain-containing protein" evidence="1">
    <location>
        <begin position="31"/>
        <end position="145"/>
    </location>
</feature>
<accession>A0ABM7S5Y7</accession>
<sequence length="145" mass="17606">MKKSNINKYKMKKVIIILFFITLEVTNLNAQTPCSNFESSRFQTTLELFEDLRNNIVQNQDKLKDIRQWARKNNKAEIELVTNRLEYWAKKYIQFSDKYAKTDLELVCKKLTDEIYYMYDFGALTSFFYYYRNDTLLNIDYSKYK</sequence>
<gene>
    <name evidence="2" type="ORF">KK2020170_18270</name>
</gene>
<keyword evidence="3" id="KW-1185">Reference proteome</keyword>
<feature type="signal peptide" evidence="1">
    <location>
        <begin position="1"/>
        <end position="30"/>
    </location>
</feature>
<evidence type="ECO:0000313" key="3">
    <source>
        <dbReference type="Proteomes" id="UP000825258"/>
    </source>
</evidence>
<dbReference type="Proteomes" id="UP000825258">
    <property type="component" value="Chromosome"/>
</dbReference>
<proteinExistence type="predicted"/>